<reference evidence="2" key="1">
    <citation type="journal article" date="2013" name="Science">
        <title>The Amborella genome and the evolution of flowering plants.</title>
        <authorList>
            <consortium name="Amborella Genome Project"/>
        </authorList>
    </citation>
    <scope>NUCLEOTIDE SEQUENCE [LARGE SCALE GENOMIC DNA]</scope>
</reference>
<dbReference type="GO" id="GO:0031146">
    <property type="term" value="P:SCF-dependent proteasomal ubiquitin-dependent protein catabolic process"/>
    <property type="evidence" value="ECO:0000318"/>
    <property type="project" value="GO_Central"/>
</dbReference>
<evidence type="ECO:0000313" key="1">
    <source>
        <dbReference type="EMBL" id="ERN15035.1"/>
    </source>
</evidence>
<dbReference type="Gramene" id="ERN15035">
    <property type="protein sequence ID" value="ERN15035"/>
    <property type="gene ID" value="AMTR_s00032p00242800"/>
</dbReference>
<dbReference type="HOGENOM" id="CLU_1311639_0_0_1"/>
<proteinExistence type="predicted"/>
<dbReference type="EMBL" id="KI392518">
    <property type="protein sequence ID" value="ERN15035.1"/>
    <property type="molecule type" value="Genomic_DNA"/>
</dbReference>
<evidence type="ECO:0008006" key="3">
    <source>
        <dbReference type="Google" id="ProtNLM"/>
    </source>
</evidence>
<dbReference type="GO" id="GO:0004842">
    <property type="term" value="F:ubiquitin-protein transferase activity"/>
    <property type="evidence" value="ECO:0000318"/>
    <property type="project" value="GO_Central"/>
</dbReference>
<name>U5CYM1_AMBTC</name>
<dbReference type="AlphaFoldDB" id="U5CYM1"/>
<dbReference type="InterPro" id="IPR036047">
    <property type="entry name" value="F-box-like_dom_sf"/>
</dbReference>
<accession>U5CYM1</accession>
<organism evidence="1 2">
    <name type="scientific">Amborella trichopoda</name>
    <dbReference type="NCBI Taxonomy" id="13333"/>
    <lineage>
        <taxon>Eukaryota</taxon>
        <taxon>Viridiplantae</taxon>
        <taxon>Streptophyta</taxon>
        <taxon>Embryophyta</taxon>
        <taxon>Tracheophyta</taxon>
        <taxon>Spermatophyta</taxon>
        <taxon>Magnoliopsida</taxon>
        <taxon>Amborellales</taxon>
        <taxon>Amborellaceae</taxon>
        <taxon>Amborella</taxon>
    </lineage>
</organism>
<dbReference type="PANTHER" id="PTHR31672">
    <property type="entry name" value="BNACNNG10540D PROTEIN"/>
    <property type="match status" value="1"/>
</dbReference>
<sequence>MAEAKRKSSDEEMKGGKRKHIPKDNDFFAGEDVVIAILSALLVKSIVKFRCICKSWKGLSSSSYARFYYLKSPSPIMPFVLITLINGFFCFSPSDQQQCYKVPLRKLMMHSKPGNELQCHLFNSSTRTWKRVEAPPLSAARPNISDTAFLCTVTACYKVFMTDQLETSVTIFHMDKEAWEVVVLPPQVVETVAQPPEEATKLLSAVIGVM</sequence>
<protein>
    <recommendedName>
        <fullName evidence="3">F-box domain-containing protein</fullName>
    </recommendedName>
</protein>
<dbReference type="InterPro" id="IPR050796">
    <property type="entry name" value="SCF_F-box_component"/>
</dbReference>
<evidence type="ECO:0000313" key="2">
    <source>
        <dbReference type="Proteomes" id="UP000017836"/>
    </source>
</evidence>
<gene>
    <name evidence="1" type="ORF">AMTR_s00032p00242800</name>
</gene>
<dbReference type="SUPFAM" id="SSF81383">
    <property type="entry name" value="F-box domain"/>
    <property type="match status" value="1"/>
</dbReference>
<keyword evidence="2" id="KW-1185">Reference proteome</keyword>
<dbReference type="Proteomes" id="UP000017836">
    <property type="component" value="Unassembled WGS sequence"/>
</dbReference>
<dbReference type="PANTHER" id="PTHR31672:SF13">
    <property type="entry name" value="F-BOX PROTEIN CPR30-LIKE"/>
    <property type="match status" value="1"/>
</dbReference>